<dbReference type="Pfam" id="PF00107">
    <property type="entry name" value="ADH_zinc_N"/>
    <property type="match status" value="1"/>
</dbReference>
<dbReference type="InterPro" id="IPR036291">
    <property type="entry name" value="NAD(P)-bd_dom_sf"/>
</dbReference>
<evidence type="ECO:0000256" key="1">
    <source>
        <dbReference type="ARBA" id="ARBA00001947"/>
    </source>
</evidence>
<gene>
    <name evidence="9" type="ORF">GCM10023322_56980</name>
</gene>
<dbReference type="InterPro" id="IPR013154">
    <property type="entry name" value="ADH-like_N"/>
</dbReference>
<dbReference type="InterPro" id="IPR002328">
    <property type="entry name" value="ADH_Zn_CS"/>
</dbReference>
<keyword evidence="6" id="KW-0560">Oxidoreductase</keyword>
<keyword evidence="5 7" id="KW-0862">Zinc</keyword>
<name>A0ABP9SEV6_9ACTN</name>
<dbReference type="Pfam" id="PF08240">
    <property type="entry name" value="ADH_N"/>
    <property type="match status" value="1"/>
</dbReference>
<dbReference type="SUPFAM" id="SSF50129">
    <property type="entry name" value="GroES-like"/>
    <property type="match status" value="1"/>
</dbReference>
<accession>A0ABP9SEV6</accession>
<comment type="cofactor">
    <cofactor evidence="1 7">
        <name>Zn(2+)</name>
        <dbReference type="ChEBI" id="CHEBI:29105"/>
    </cofactor>
</comment>
<keyword evidence="4 7" id="KW-0479">Metal-binding</keyword>
<evidence type="ECO:0000313" key="9">
    <source>
        <dbReference type="EMBL" id="GAA5193910.1"/>
    </source>
</evidence>
<evidence type="ECO:0000256" key="4">
    <source>
        <dbReference type="ARBA" id="ARBA00022723"/>
    </source>
</evidence>
<dbReference type="Proteomes" id="UP001501570">
    <property type="component" value="Unassembled WGS sequence"/>
</dbReference>
<evidence type="ECO:0000256" key="5">
    <source>
        <dbReference type="ARBA" id="ARBA00022833"/>
    </source>
</evidence>
<reference evidence="10" key="1">
    <citation type="journal article" date="2019" name="Int. J. Syst. Evol. Microbiol.">
        <title>The Global Catalogue of Microorganisms (GCM) 10K type strain sequencing project: providing services to taxonomists for standard genome sequencing and annotation.</title>
        <authorList>
            <consortium name="The Broad Institute Genomics Platform"/>
            <consortium name="The Broad Institute Genome Sequencing Center for Infectious Disease"/>
            <person name="Wu L."/>
            <person name="Ma J."/>
        </authorList>
    </citation>
    <scope>NUCLEOTIDE SEQUENCE [LARGE SCALE GENOMIC DNA]</scope>
    <source>
        <strain evidence="10">JCM 18304</strain>
    </source>
</reference>
<comment type="similarity">
    <text evidence="2 7">Belongs to the zinc-containing alcohol dehydrogenase family.</text>
</comment>
<evidence type="ECO:0000256" key="6">
    <source>
        <dbReference type="ARBA" id="ARBA00023002"/>
    </source>
</evidence>
<dbReference type="EMBL" id="BAABJQ010000020">
    <property type="protein sequence ID" value="GAA5193910.1"/>
    <property type="molecule type" value="Genomic_DNA"/>
</dbReference>
<dbReference type="RefSeq" id="WP_345634735.1">
    <property type="nucleotide sequence ID" value="NZ_BAABJQ010000020.1"/>
</dbReference>
<sequence>MRAAVLTATETPLDLVEREIPTPGPGEILVRVTACGMCFTEVNLLHGAYPFARFPVVPGHEITGVVEALGPGVDFPAVGTRVGAQFLYSSCGHCDYCVRGDQILCLSKRITGIGVDGGYAEYFIGRAGFVTPLPEGLDPVAAAPLMCAGITAFNGLRRAGATAGSRVAVVGSGGVGNLAIRFALAMGARVAVVNRSRAGEEDLLGLGVERVIASGETDPAAALKSWGGADLVANASPSTEAAAATLGGLAPDGTLLLLGYGHNPLVLPTMPMILNRLHVMASPSGSPHDLRDTLAFAATHGILPEVTPVSLDAAPGALADMTAGTSHGRHVITF</sequence>
<keyword evidence="10" id="KW-1185">Reference proteome</keyword>
<evidence type="ECO:0000256" key="2">
    <source>
        <dbReference type="ARBA" id="ARBA00008072"/>
    </source>
</evidence>
<protein>
    <recommendedName>
        <fullName evidence="3">alcohol dehydrogenase</fullName>
        <ecNumber evidence="3">1.1.1.1</ecNumber>
    </recommendedName>
</protein>
<dbReference type="Gene3D" id="3.40.50.720">
    <property type="entry name" value="NAD(P)-binding Rossmann-like Domain"/>
    <property type="match status" value="1"/>
</dbReference>
<comment type="caution">
    <text evidence="9">The sequence shown here is derived from an EMBL/GenBank/DDBJ whole genome shotgun (WGS) entry which is preliminary data.</text>
</comment>
<dbReference type="Gene3D" id="3.90.180.10">
    <property type="entry name" value="Medium-chain alcohol dehydrogenases, catalytic domain"/>
    <property type="match status" value="1"/>
</dbReference>
<dbReference type="PANTHER" id="PTHR42940:SF7">
    <property type="entry name" value="ALCOHOL DEHYDROGENASE-LIKE N-TERMINAL DOMAIN-CONTAINING PROTEIN"/>
    <property type="match status" value="1"/>
</dbReference>
<dbReference type="InterPro" id="IPR013149">
    <property type="entry name" value="ADH-like_C"/>
</dbReference>
<evidence type="ECO:0000313" key="10">
    <source>
        <dbReference type="Proteomes" id="UP001501570"/>
    </source>
</evidence>
<feature type="domain" description="Enoyl reductase (ER)" evidence="8">
    <location>
        <begin position="10"/>
        <end position="332"/>
    </location>
</feature>
<organism evidence="9 10">
    <name type="scientific">Rugosimonospora acidiphila</name>
    <dbReference type="NCBI Taxonomy" id="556531"/>
    <lineage>
        <taxon>Bacteria</taxon>
        <taxon>Bacillati</taxon>
        <taxon>Actinomycetota</taxon>
        <taxon>Actinomycetes</taxon>
        <taxon>Micromonosporales</taxon>
        <taxon>Micromonosporaceae</taxon>
        <taxon>Rugosimonospora</taxon>
    </lineage>
</organism>
<dbReference type="EC" id="1.1.1.1" evidence="3"/>
<proteinExistence type="inferred from homology"/>
<dbReference type="PANTHER" id="PTHR42940">
    <property type="entry name" value="ALCOHOL DEHYDROGENASE 1-RELATED"/>
    <property type="match status" value="1"/>
</dbReference>
<evidence type="ECO:0000259" key="8">
    <source>
        <dbReference type="SMART" id="SM00829"/>
    </source>
</evidence>
<evidence type="ECO:0000256" key="7">
    <source>
        <dbReference type="RuleBase" id="RU361277"/>
    </source>
</evidence>
<dbReference type="PROSITE" id="PS00059">
    <property type="entry name" value="ADH_ZINC"/>
    <property type="match status" value="1"/>
</dbReference>
<dbReference type="SUPFAM" id="SSF51735">
    <property type="entry name" value="NAD(P)-binding Rossmann-fold domains"/>
    <property type="match status" value="1"/>
</dbReference>
<evidence type="ECO:0000256" key="3">
    <source>
        <dbReference type="ARBA" id="ARBA00013190"/>
    </source>
</evidence>
<dbReference type="SMART" id="SM00829">
    <property type="entry name" value="PKS_ER"/>
    <property type="match status" value="1"/>
</dbReference>
<dbReference type="InterPro" id="IPR011032">
    <property type="entry name" value="GroES-like_sf"/>
</dbReference>
<dbReference type="InterPro" id="IPR020843">
    <property type="entry name" value="ER"/>
</dbReference>